<sequence length="229" mass="25672">MKRKNNPTQVFSDFSASEDFHYIQRLEGESVDIDCVTEEPRPSLLHLRRRFAHSESVLSISEDEEVLRADPETEGRIHISGQLNLRTVTLTLSHLRATDTGLYVCDFSGDPSDPLSANTTLFLLVKAAGESCSCRRYSLLIYTITVGVSLLLLSAIALFVTHYKKPYAQPERQTTAPIYEDMSNMKGKGSSANSHRIHPTAPETSATLENLYRSPKRTNVEQHQEKESS</sequence>
<evidence type="ECO:0000256" key="2">
    <source>
        <dbReference type="SAM" id="Phobius"/>
    </source>
</evidence>
<dbReference type="AlphaFoldDB" id="A0A7J6D9P8"/>
<dbReference type="InterPro" id="IPR003599">
    <property type="entry name" value="Ig_sub"/>
</dbReference>
<dbReference type="Gene3D" id="2.60.40.10">
    <property type="entry name" value="Immunoglobulins"/>
    <property type="match status" value="1"/>
</dbReference>
<dbReference type="InterPro" id="IPR013783">
    <property type="entry name" value="Ig-like_fold"/>
</dbReference>
<dbReference type="GO" id="GO:0016020">
    <property type="term" value="C:membrane"/>
    <property type="evidence" value="ECO:0007669"/>
    <property type="project" value="InterPro"/>
</dbReference>
<dbReference type="GO" id="GO:0038023">
    <property type="term" value="F:signaling receptor activity"/>
    <property type="evidence" value="ECO:0007669"/>
    <property type="project" value="InterPro"/>
</dbReference>
<dbReference type="GO" id="GO:0002250">
    <property type="term" value="P:adaptive immune response"/>
    <property type="evidence" value="ECO:0007669"/>
    <property type="project" value="InterPro"/>
</dbReference>
<dbReference type="PANTHER" id="PTHR15343">
    <property type="entry name" value="CD7"/>
    <property type="match status" value="1"/>
</dbReference>
<keyword evidence="2" id="KW-1133">Transmembrane helix</keyword>
<proteinExistence type="predicted"/>
<keyword evidence="5" id="KW-1185">Reference proteome</keyword>
<evidence type="ECO:0000313" key="4">
    <source>
        <dbReference type="EMBL" id="KAF4116000.1"/>
    </source>
</evidence>
<keyword evidence="2" id="KW-0812">Transmembrane</keyword>
<feature type="transmembrane region" description="Helical" evidence="2">
    <location>
        <begin position="139"/>
        <end position="160"/>
    </location>
</feature>
<feature type="region of interest" description="Disordered" evidence="1">
    <location>
        <begin position="184"/>
        <end position="229"/>
    </location>
</feature>
<protein>
    <recommendedName>
        <fullName evidence="3">Immunoglobulin domain-containing protein</fullName>
    </recommendedName>
</protein>
<gene>
    <name evidence="4" type="ORF">G5714_003489</name>
</gene>
<evidence type="ECO:0000259" key="3">
    <source>
        <dbReference type="SMART" id="SM00409"/>
    </source>
</evidence>
<dbReference type="SMART" id="SM00409">
    <property type="entry name" value="IG"/>
    <property type="match status" value="1"/>
</dbReference>
<feature type="domain" description="Immunoglobulin" evidence="3">
    <location>
        <begin position="20"/>
        <end position="124"/>
    </location>
</feature>
<evidence type="ECO:0000256" key="1">
    <source>
        <dbReference type="SAM" id="MobiDB-lite"/>
    </source>
</evidence>
<dbReference type="PANTHER" id="PTHR15343:SF0">
    <property type="entry name" value="T-CELL ANTIGEN CD7"/>
    <property type="match status" value="1"/>
</dbReference>
<dbReference type="SUPFAM" id="SSF48726">
    <property type="entry name" value="Immunoglobulin"/>
    <property type="match status" value="1"/>
</dbReference>
<feature type="compositionally biased region" description="Basic and acidic residues" evidence="1">
    <location>
        <begin position="218"/>
        <end position="229"/>
    </location>
</feature>
<dbReference type="InterPro" id="IPR036179">
    <property type="entry name" value="Ig-like_dom_sf"/>
</dbReference>
<dbReference type="Pfam" id="PF07686">
    <property type="entry name" value="V-set"/>
    <property type="match status" value="1"/>
</dbReference>
<organism evidence="4 5">
    <name type="scientific">Onychostoma macrolepis</name>
    <dbReference type="NCBI Taxonomy" id="369639"/>
    <lineage>
        <taxon>Eukaryota</taxon>
        <taxon>Metazoa</taxon>
        <taxon>Chordata</taxon>
        <taxon>Craniata</taxon>
        <taxon>Vertebrata</taxon>
        <taxon>Euteleostomi</taxon>
        <taxon>Actinopterygii</taxon>
        <taxon>Neopterygii</taxon>
        <taxon>Teleostei</taxon>
        <taxon>Ostariophysi</taxon>
        <taxon>Cypriniformes</taxon>
        <taxon>Cyprinidae</taxon>
        <taxon>Acrossocheilinae</taxon>
        <taxon>Onychostoma</taxon>
    </lineage>
</organism>
<dbReference type="InterPro" id="IPR039090">
    <property type="entry name" value="CD7"/>
</dbReference>
<reference evidence="4 5" key="1">
    <citation type="submission" date="2020-04" db="EMBL/GenBank/DDBJ databases">
        <title>Chromosome-level genome assembly of a cyprinid fish Onychostoma macrolepis by integration of Nanopore Sequencing, Bionano and Hi-C technology.</title>
        <authorList>
            <person name="Wang D."/>
        </authorList>
    </citation>
    <scope>NUCLEOTIDE SEQUENCE [LARGE SCALE GENOMIC DNA]</scope>
    <source>
        <strain evidence="4">SWU-2019</strain>
        <tissue evidence="4">Muscle</tissue>
    </source>
</reference>
<dbReference type="Proteomes" id="UP000579812">
    <property type="component" value="Unassembled WGS sequence"/>
</dbReference>
<accession>A0A7J6D9P8</accession>
<keyword evidence="2" id="KW-0472">Membrane</keyword>
<comment type="caution">
    <text evidence="4">The sequence shown here is derived from an EMBL/GenBank/DDBJ whole genome shotgun (WGS) entry which is preliminary data.</text>
</comment>
<evidence type="ECO:0000313" key="5">
    <source>
        <dbReference type="Proteomes" id="UP000579812"/>
    </source>
</evidence>
<dbReference type="EMBL" id="JAAMOB010000003">
    <property type="protein sequence ID" value="KAF4116000.1"/>
    <property type="molecule type" value="Genomic_DNA"/>
</dbReference>
<name>A0A7J6D9P8_9TELE</name>
<dbReference type="InterPro" id="IPR013106">
    <property type="entry name" value="Ig_V-set"/>
</dbReference>